<organism evidence="2 3">
    <name type="scientific">Roridomyces roridus</name>
    <dbReference type="NCBI Taxonomy" id="1738132"/>
    <lineage>
        <taxon>Eukaryota</taxon>
        <taxon>Fungi</taxon>
        <taxon>Dikarya</taxon>
        <taxon>Basidiomycota</taxon>
        <taxon>Agaricomycotina</taxon>
        <taxon>Agaricomycetes</taxon>
        <taxon>Agaricomycetidae</taxon>
        <taxon>Agaricales</taxon>
        <taxon>Marasmiineae</taxon>
        <taxon>Mycenaceae</taxon>
        <taxon>Roridomyces</taxon>
    </lineage>
</organism>
<gene>
    <name evidence="2" type="ORF">FB45DRAFT_503176</name>
</gene>
<evidence type="ECO:0000313" key="2">
    <source>
        <dbReference type="EMBL" id="KAJ7632439.1"/>
    </source>
</evidence>
<dbReference type="Proteomes" id="UP001221142">
    <property type="component" value="Unassembled WGS sequence"/>
</dbReference>
<reference evidence="2" key="1">
    <citation type="submission" date="2023-03" db="EMBL/GenBank/DDBJ databases">
        <title>Massive genome expansion in bonnet fungi (Mycena s.s.) driven by repeated elements and novel gene families across ecological guilds.</title>
        <authorList>
            <consortium name="Lawrence Berkeley National Laboratory"/>
            <person name="Harder C.B."/>
            <person name="Miyauchi S."/>
            <person name="Viragh M."/>
            <person name="Kuo A."/>
            <person name="Thoen E."/>
            <person name="Andreopoulos B."/>
            <person name="Lu D."/>
            <person name="Skrede I."/>
            <person name="Drula E."/>
            <person name="Henrissat B."/>
            <person name="Morin E."/>
            <person name="Kohler A."/>
            <person name="Barry K."/>
            <person name="LaButti K."/>
            <person name="Morin E."/>
            <person name="Salamov A."/>
            <person name="Lipzen A."/>
            <person name="Mereny Z."/>
            <person name="Hegedus B."/>
            <person name="Baldrian P."/>
            <person name="Stursova M."/>
            <person name="Weitz H."/>
            <person name="Taylor A."/>
            <person name="Grigoriev I.V."/>
            <person name="Nagy L.G."/>
            <person name="Martin F."/>
            <person name="Kauserud H."/>
        </authorList>
    </citation>
    <scope>NUCLEOTIDE SEQUENCE</scope>
    <source>
        <strain evidence="2">9284</strain>
    </source>
</reference>
<sequence>MGSSPSKATRTLPKRVSKNLPWTGARVAPTEAASETKNQAIKQDAMDPQFLSKLSQLGPVKVDHHMQAVRPATLATRRMFDSQLQSESEAAAAVQAPNRLHAPTLSRLLDERKSIRTPRDMEYLAKRFGIDIDKLEAVARYVSTPSVDPRTAVRVTGKDGDSSQVLRAVWVEPRLKM</sequence>
<keyword evidence="3" id="KW-1185">Reference proteome</keyword>
<feature type="region of interest" description="Disordered" evidence="1">
    <location>
        <begin position="1"/>
        <end position="39"/>
    </location>
</feature>
<protein>
    <submittedName>
        <fullName evidence="2">Uncharacterized protein</fullName>
    </submittedName>
</protein>
<dbReference type="EMBL" id="JARKIF010000008">
    <property type="protein sequence ID" value="KAJ7632439.1"/>
    <property type="molecule type" value="Genomic_DNA"/>
</dbReference>
<name>A0AAD7BWE3_9AGAR</name>
<comment type="caution">
    <text evidence="2">The sequence shown here is derived from an EMBL/GenBank/DDBJ whole genome shotgun (WGS) entry which is preliminary data.</text>
</comment>
<accession>A0AAD7BWE3</accession>
<evidence type="ECO:0000313" key="3">
    <source>
        <dbReference type="Proteomes" id="UP001221142"/>
    </source>
</evidence>
<dbReference type="AlphaFoldDB" id="A0AAD7BWE3"/>
<proteinExistence type="predicted"/>
<evidence type="ECO:0000256" key="1">
    <source>
        <dbReference type="SAM" id="MobiDB-lite"/>
    </source>
</evidence>